<keyword evidence="5" id="KW-0460">Magnesium</keyword>
<keyword evidence="8" id="KW-0129">CBS domain</keyword>
<dbReference type="Proteomes" id="UP001564408">
    <property type="component" value="Unassembled WGS sequence"/>
</dbReference>
<evidence type="ECO:0000256" key="1">
    <source>
        <dbReference type="ARBA" id="ARBA00004141"/>
    </source>
</evidence>
<evidence type="ECO:0000256" key="3">
    <source>
        <dbReference type="ARBA" id="ARBA00022448"/>
    </source>
</evidence>
<keyword evidence="6 9" id="KW-1133">Transmembrane helix</keyword>
<protein>
    <submittedName>
        <fullName evidence="11">Magnesium transporter</fullName>
    </submittedName>
</protein>
<evidence type="ECO:0000256" key="4">
    <source>
        <dbReference type="ARBA" id="ARBA00022692"/>
    </source>
</evidence>
<dbReference type="InterPro" id="IPR000644">
    <property type="entry name" value="CBS_dom"/>
</dbReference>
<dbReference type="InterPro" id="IPR036739">
    <property type="entry name" value="SLC41_membr_dom_sf"/>
</dbReference>
<comment type="caution">
    <text evidence="11">The sequence shown here is derived from an EMBL/GenBank/DDBJ whole genome shotgun (WGS) entry which is preliminary data.</text>
</comment>
<keyword evidence="4 9" id="KW-0812">Transmembrane</keyword>
<evidence type="ECO:0000256" key="8">
    <source>
        <dbReference type="PROSITE-ProRule" id="PRU00703"/>
    </source>
</evidence>
<dbReference type="SUPFAM" id="SSF54631">
    <property type="entry name" value="CBS-domain pair"/>
    <property type="match status" value="1"/>
</dbReference>
<comment type="similarity">
    <text evidence="2">Belongs to the SLC41A transporter family.</text>
</comment>
<organism evidence="11 12">
    <name type="scientific">Thioalkalicoccus limnaeus</name>
    <dbReference type="NCBI Taxonomy" id="120681"/>
    <lineage>
        <taxon>Bacteria</taxon>
        <taxon>Pseudomonadati</taxon>
        <taxon>Pseudomonadota</taxon>
        <taxon>Gammaproteobacteria</taxon>
        <taxon>Chromatiales</taxon>
        <taxon>Chromatiaceae</taxon>
        <taxon>Thioalkalicoccus</taxon>
    </lineage>
</organism>
<feature type="transmembrane region" description="Helical" evidence="9">
    <location>
        <begin position="267"/>
        <end position="292"/>
    </location>
</feature>
<dbReference type="EMBL" id="JBDKXB010000001">
    <property type="protein sequence ID" value="MEY6430799.1"/>
    <property type="molecule type" value="Genomic_DNA"/>
</dbReference>
<feature type="transmembrane region" description="Helical" evidence="9">
    <location>
        <begin position="304"/>
        <end position="326"/>
    </location>
</feature>
<sequence>MANDAGLSAEPINFEIAAAHATSRVPIASPASLVADVRAELMGGDFDTANLVVVEDQGLFRGIVRLEALLAAPPRQLIGDLMDREPPVVAPGVDQEVAAWRAVRHREAALVLVDASGRFQGVIPPDRLLAILLAEHDEDLTRIGGFMKDTAAVRTASLEPVPRRFRHRLPWLLVGLAGAFVAAGFVARFEEQLQQMLILVFFIPGIVYLADAVGTQTETVVVRGLSVGVPLRRMVARELAAGLAIGLALGMTAGPLVYLLWHDLDVALIVALSVSAACSTATLVAMLLPWLLSMSGRDPAFGSGPLATVVQDLLSILIYFGIATALM</sequence>
<proteinExistence type="inferred from homology"/>
<dbReference type="SUPFAM" id="SSF161093">
    <property type="entry name" value="MgtE membrane domain-like"/>
    <property type="match status" value="1"/>
</dbReference>
<dbReference type="Pfam" id="PF00571">
    <property type="entry name" value="CBS"/>
    <property type="match status" value="1"/>
</dbReference>
<dbReference type="RefSeq" id="WP_369665187.1">
    <property type="nucleotide sequence ID" value="NZ_JBDKXB010000001.1"/>
</dbReference>
<evidence type="ECO:0000256" key="6">
    <source>
        <dbReference type="ARBA" id="ARBA00022989"/>
    </source>
</evidence>
<dbReference type="Pfam" id="PF01769">
    <property type="entry name" value="MgtE"/>
    <property type="match status" value="1"/>
</dbReference>
<dbReference type="Gene3D" id="3.10.580.10">
    <property type="entry name" value="CBS-domain"/>
    <property type="match status" value="1"/>
</dbReference>
<gene>
    <name evidence="11" type="ORF">ABC977_00070</name>
</gene>
<name>A0ABV4B8Z8_9GAMM</name>
<dbReference type="PANTHER" id="PTHR41394">
    <property type="entry name" value="MAGNESIUM TRANSPORTER MGTE"/>
    <property type="match status" value="1"/>
</dbReference>
<feature type="transmembrane region" description="Helical" evidence="9">
    <location>
        <begin position="239"/>
        <end position="261"/>
    </location>
</feature>
<comment type="subcellular location">
    <subcellularLocation>
        <location evidence="1">Membrane</location>
        <topology evidence="1">Multi-pass membrane protein</topology>
    </subcellularLocation>
</comment>
<evidence type="ECO:0000313" key="11">
    <source>
        <dbReference type="EMBL" id="MEY6430799.1"/>
    </source>
</evidence>
<evidence type="ECO:0000256" key="2">
    <source>
        <dbReference type="ARBA" id="ARBA00009749"/>
    </source>
</evidence>
<evidence type="ECO:0000256" key="9">
    <source>
        <dbReference type="SAM" id="Phobius"/>
    </source>
</evidence>
<feature type="transmembrane region" description="Helical" evidence="9">
    <location>
        <begin position="169"/>
        <end position="187"/>
    </location>
</feature>
<keyword evidence="7 9" id="KW-0472">Membrane</keyword>
<accession>A0ABV4B8Z8</accession>
<dbReference type="Gene3D" id="1.10.357.20">
    <property type="entry name" value="SLC41 divalent cation transporters, integral membrane domain"/>
    <property type="match status" value="1"/>
</dbReference>
<feature type="domain" description="CBS" evidence="10">
    <location>
        <begin position="82"/>
        <end position="138"/>
    </location>
</feature>
<dbReference type="InterPro" id="IPR046342">
    <property type="entry name" value="CBS_dom_sf"/>
</dbReference>
<keyword evidence="3" id="KW-0813">Transport</keyword>
<feature type="transmembrane region" description="Helical" evidence="9">
    <location>
        <begin position="193"/>
        <end position="210"/>
    </location>
</feature>
<evidence type="ECO:0000259" key="10">
    <source>
        <dbReference type="PROSITE" id="PS51371"/>
    </source>
</evidence>
<evidence type="ECO:0000256" key="5">
    <source>
        <dbReference type="ARBA" id="ARBA00022842"/>
    </source>
</evidence>
<dbReference type="PROSITE" id="PS51371">
    <property type="entry name" value="CBS"/>
    <property type="match status" value="1"/>
</dbReference>
<evidence type="ECO:0000256" key="7">
    <source>
        <dbReference type="ARBA" id="ARBA00023136"/>
    </source>
</evidence>
<dbReference type="InterPro" id="IPR006667">
    <property type="entry name" value="SLC41_membr_dom"/>
</dbReference>
<evidence type="ECO:0000313" key="12">
    <source>
        <dbReference type="Proteomes" id="UP001564408"/>
    </source>
</evidence>
<dbReference type="PANTHER" id="PTHR41394:SF5">
    <property type="entry name" value="SLC41A_MGTE INTEGRAL MEMBRANE DOMAIN-CONTAINING PROTEIN"/>
    <property type="match status" value="1"/>
</dbReference>
<keyword evidence="12" id="KW-1185">Reference proteome</keyword>
<reference evidence="11 12" key="1">
    <citation type="submission" date="2024-05" db="EMBL/GenBank/DDBJ databases">
        <title>Genome Sequence and Characterization of the New Strain Purple Sulfur Bacterium of Genus Thioalkalicoccus.</title>
        <authorList>
            <person name="Bryantseva I.A."/>
            <person name="Kyndt J.A."/>
            <person name="Imhoff J.F."/>
        </authorList>
    </citation>
    <scope>NUCLEOTIDE SEQUENCE [LARGE SCALE GENOMIC DNA]</scope>
    <source>
        <strain evidence="11 12">Um2</strain>
    </source>
</reference>